<dbReference type="STRING" id="996342.SAMN05443551_4188"/>
<dbReference type="EMBL" id="FQXC01000009">
    <property type="protein sequence ID" value="SHI04484.1"/>
    <property type="molecule type" value="Genomic_DNA"/>
</dbReference>
<accession>A0A1M5XY19</accession>
<protein>
    <submittedName>
        <fullName evidence="1">Uncharacterized protein</fullName>
    </submittedName>
</protein>
<sequence>MLLNYLFTNFMEESQFADVVGTTTDDLHALIDAKVFPAPSYAYEGKGRSVSFVADFTDRQTYRFHLRGHTDWYRDITQLGLDTEARARGHFFSRYDHAKAAFLSSPLGAELQSQAPTVGDQFDDEHANSTWGHFLNGVYGVCTRDGRPESVFLKQAGVMFIEEMIGDEPGTLSHEKTRLLRRTVDFLDSVESDFAPHEAPIASRQRCIVDVRARFFGMTAA</sequence>
<dbReference type="AlphaFoldDB" id="A0A1M5XY19"/>
<dbReference type="Proteomes" id="UP000184221">
    <property type="component" value="Unassembled WGS sequence"/>
</dbReference>
<dbReference type="InterPro" id="IPR045694">
    <property type="entry name" value="DUF6058"/>
</dbReference>
<reference evidence="1 2" key="1">
    <citation type="submission" date="2016-11" db="EMBL/GenBank/DDBJ databases">
        <authorList>
            <person name="Jaros S."/>
            <person name="Januszkiewicz K."/>
            <person name="Wedrychowicz H."/>
        </authorList>
    </citation>
    <scope>NUCLEOTIDE SEQUENCE [LARGE SCALE GENOMIC DNA]</scope>
    <source>
        <strain evidence="1 2">DSM 29431</strain>
    </source>
</reference>
<dbReference type="Pfam" id="PF19531">
    <property type="entry name" value="DUF6058"/>
    <property type="match status" value="1"/>
</dbReference>
<evidence type="ECO:0000313" key="2">
    <source>
        <dbReference type="Proteomes" id="UP000184221"/>
    </source>
</evidence>
<gene>
    <name evidence="1" type="ORF">SAMN05443551_4188</name>
</gene>
<organism evidence="1 2">
    <name type="scientific">Marivita hallyeonensis</name>
    <dbReference type="NCBI Taxonomy" id="996342"/>
    <lineage>
        <taxon>Bacteria</taxon>
        <taxon>Pseudomonadati</taxon>
        <taxon>Pseudomonadota</taxon>
        <taxon>Alphaproteobacteria</taxon>
        <taxon>Rhodobacterales</taxon>
        <taxon>Roseobacteraceae</taxon>
        <taxon>Marivita</taxon>
    </lineage>
</organism>
<proteinExistence type="predicted"/>
<name>A0A1M5XY19_9RHOB</name>
<evidence type="ECO:0000313" key="1">
    <source>
        <dbReference type="EMBL" id="SHI04484.1"/>
    </source>
</evidence>
<keyword evidence="2" id="KW-1185">Reference proteome</keyword>